<dbReference type="PANTHER" id="PTHR12526">
    <property type="entry name" value="GLYCOSYLTRANSFERASE"/>
    <property type="match status" value="1"/>
</dbReference>
<reference evidence="4 5" key="1">
    <citation type="submission" date="2024-07" db="EMBL/GenBank/DDBJ databases">
        <title>The genome sequence of type strain Sediminicola arcticus GDMCC 1.2805.</title>
        <authorList>
            <person name="Liu Y."/>
        </authorList>
    </citation>
    <scope>NUCLEOTIDE SEQUENCE [LARGE SCALE GENOMIC DNA]</scope>
    <source>
        <strain evidence="4 5">GDMCC 1.2805</strain>
    </source>
</reference>
<evidence type="ECO:0000259" key="2">
    <source>
        <dbReference type="Pfam" id="PF00534"/>
    </source>
</evidence>
<proteinExistence type="predicted"/>
<sequence length="373" mass="42457">MKRSQSLKNKINTKNWLFVLPTDSVQGSEQIVMNLAKYLVKNGNKAQVIILTKKNKKGWIHLENEMKIIYFPFANYIWGILYFIPYLFFFHKQKTDYTFTSQTLINGTLGFSKKIGFFKNTKIIVRESNSIFDLFKGPKLMLYSLFYRIGYSKSSLVICQTEYMKTQLVTALPKLFEGIKVQVIPNPIDFLEIETKAKVTIKALKNKKYLVAAGRLVPAKGFDILIEAFNKVSLKIPDLELIILGAGKDQKKLEEIRDSLGLEDKITFPGYVPNVYPYFKEAEACILSSRIEGFPNVLLQMMSQNTKAVATLSAGGIEDIPGIFKCAPNNIEELSHAIIDCLQNNTEKNRSIFDGYLQGRTQDSFYKAIISNI</sequence>
<feature type="domain" description="Glycosyltransferase subfamily 4-like N-terminal" evidence="3">
    <location>
        <begin position="26"/>
        <end position="189"/>
    </location>
</feature>
<dbReference type="Proteomes" id="UP001549799">
    <property type="component" value="Unassembled WGS sequence"/>
</dbReference>
<keyword evidence="4" id="KW-0808">Transferase</keyword>
<evidence type="ECO:0000259" key="3">
    <source>
        <dbReference type="Pfam" id="PF13439"/>
    </source>
</evidence>
<dbReference type="Gene3D" id="3.40.50.2000">
    <property type="entry name" value="Glycogen Phosphorylase B"/>
    <property type="match status" value="2"/>
</dbReference>
<feature type="transmembrane region" description="Helical" evidence="1">
    <location>
        <begin position="68"/>
        <end position="89"/>
    </location>
</feature>
<dbReference type="EC" id="2.4.-.-" evidence="4"/>
<keyword evidence="4" id="KW-0328">Glycosyltransferase</keyword>
<dbReference type="InterPro" id="IPR028098">
    <property type="entry name" value="Glyco_trans_4-like_N"/>
</dbReference>
<gene>
    <name evidence="4" type="ORF">ABXZ36_10160</name>
</gene>
<dbReference type="RefSeq" id="WP_354615408.1">
    <property type="nucleotide sequence ID" value="NZ_JBEXAE010000004.1"/>
</dbReference>
<dbReference type="Pfam" id="PF00534">
    <property type="entry name" value="Glycos_transf_1"/>
    <property type="match status" value="1"/>
</dbReference>
<evidence type="ECO:0000313" key="5">
    <source>
        <dbReference type="Proteomes" id="UP001549799"/>
    </source>
</evidence>
<dbReference type="GO" id="GO:0016757">
    <property type="term" value="F:glycosyltransferase activity"/>
    <property type="evidence" value="ECO:0007669"/>
    <property type="project" value="UniProtKB-KW"/>
</dbReference>
<dbReference type="EMBL" id="JBEXAE010000004">
    <property type="protein sequence ID" value="MET6991010.1"/>
    <property type="molecule type" value="Genomic_DNA"/>
</dbReference>
<protein>
    <submittedName>
        <fullName evidence="4">Glycosyltransferase</fullName>
        <ecNumber evidence="4">2.4.-.-</ecNumber>
    </submittedName>
</protein>
<name>A0ABV2SW81_9FLAO</name>
<feature type="domain" description="Glycosyl transferase family 1" evidence="2">
    <location>
        <begin position="204"/>
        <end position="349"/>
    </location>
</feature>
<keyword evidence="1" id="KW-0472">Membrane</keyword>
<dbReference type="CDD" id="cd03811">
    <property type="entry name" value="GT4_GT28_WabH-like"/>
    <property type="match status" value="1"/>
</dbReference>
<keyword evidence="5" id="KW-1185">Reference proteome</keyword>
<comment type="caution">
    <text evidence="4">The sequence shown here is derived from an EMBL/GenBank/DDBJ whole genome shotgun (WGS) entry which is preliminary data.</text>
</comment>
<keyword evidence="1" id="KW-0812">Transmembrane</keyword>
<evidence type="ECO:0000313" key="4">
    <source>
        <dbReference type="EMBL" id="MET6991010.1"/>
    </source>
</evidence>
<organism evidence="4 5">
    <name type="scientific">Sediminicola arcticus</name>
    <dbReference type="NCBI Taxonomy" id="1574308"/>
    <lineage>
        <taxon>Bacteria</taxon>
        <taxon>Pseudomonadati</taxon>
        <taxon>Bacteroidota</taxon>
        <taxon>Flavobacteriia</taxon>
        <taxon>Flavobacteriales</taxon>
        <taxon>Flavobacteriaceae</taxon>
        <taxon>Sediminicola</taxon>
    </lineage>
</organism>
<keyword evidence="1" id="KW-1133">Transmembrane helix</keyword>
<dbReference type="SUPFAM" id="SSF53756">
    <property type="entry name" value="UDP-Glycosyltransferase/glycogen phosphorylase"/>
    <property type="match status" value="1"/>
</dbReference>
<dbReference type="InterPro" id="IPR001296">
    <property type="entry name" value="Glyco_trans_1"/>
</dbReference>
<accession>A0ABV2SW81</accession>
<evidence type="ECO:0000256" key="1">
    <source>
        <dbReference type="SAM" id="Phobius"/>
    </source>
</evidence>
<dbReference type="Pfam" id="PF13439">
    <property type="entry name" value="Glyco_transf_4"/>
    <property type="match status" value="1"/>
</dbReference>